<name>A0A4P6M0W6_9FIRM</name>
<dbReference type="AlphaFoldDB" id="A0A4P6M0W6"/>
<dbReference type="EMBL" id="CP035945">
    <property type="protein sequence ID" value="QBE98199.1"/>
    <property type="molecule type" value="Genomic_DNA"/>
</dbReference>
<dbReference type="Proteomes" id="UP000289794">
    <property type="component" value="Chromosome"/>
</dbReference>
<evidence type="ECO:0000313" key="1">
    <source>
        <dbReference type="EMBL" id="QBE98199.1"/>
    </source>
</evidence>
<proteinExistence type="predicted"/>
<protein>
    <submittedName>
        <fullName evidence="1">Uncharacterized protein</fullName>
    </submittedName>
</protein>
<dbReference type="KEGG" id="bpro:PMF13cell1_03765"/>
<sequence>MKDAYIIFRNQYPQTRREVFALIKEFCQKHDLHYSEPANTDSLTVNIEGEIYTVDVHEEKEESGSVYWIIYCLRKKHLYLFRNILEPVHGEG</sequence>
<dbReference type="RefSeq" id="WP_130181706.1">
    <property type="nucleotide sequence ID" value="NZ_AP031416.1"/>
</dbReference>
<accession>A0A4P6M0W6</accession>
<evidence type="ECO:0000313" key="2">
    <source>
        <dbReference type="Proteomes" id="UP000289794"/>
    </source>
</evidence>
<reference evidence="1 2" key="1">
    <citation type="submission" date="2019-01" db="EMBL/GenBank/DDBJ databases">
        <title>PMF-metabolizing Aryl O-demethylase.</title>
        <authorList>
            <person name="Kim M."/>
        </authorList>
    </citation>
    <scope>NUCLEOTIDE SEQUENCE [LARGE SCALE GENOMIC DNA]</scope>
    <source>
        <strain evidence="1 2">PMF1</strain>
    </source>
</reference>
<gene>
    <name evidence="1" type="ORF">PMF13cell1_03765</name>
</gene>
<organism evidence="1 2">
    <name type="scientific">Blautia producta</name>
    <dbReference type="NCBI Taxonomy" id="33035"/>
    <lineage>
        <taxon>Bacteria</taxon>
        <taxon>Bacillati</taxon>
        <taxon>Bacillota</taxon>
        <taxon>Clostridia</taxon>
        <taxon>Lachnospirales</taxon>
        <taxon>Lachnospiraceae</taxon>
        <taxon>Blautia</taxon>
    </lineage>
</organism>